<organism evidence="3 4">
    <name type="scientific">Aquisalinus flavus</name>
    <dbReference type="NCBI Taxonomy" id="1526572"/>
    <lineage>
        <taxon>Bacteria</taxon>
        <taxon>Pseudomonadati</taxon>
        <taxon>Pseudomonadota</taxon>
        <taxon>Alphaproteobacteria</taxon>
        <taxon>Parvularculales</taxon>
        <taxon>Parvularculaceae</taxon>
        <taxon>Aquisalinus</taxon>
    </lineage>
</organism>
<sequence length="537" mass="58898">MSGMDGIMEQAQRDGATRPGARPSLRLGGQERAVDACRSLDLVTSHRAGPAFEADIISTWRDSQGQDATLSSGIVMELKRENGTMVQTISGQLPDGAPLDISYDFGGEGKSGLPRMQTNLKLDQTSEAPSRMRLRLRTELTRRVVPLRYGDSALTVTLETGRVFAWPEDGRFLSQRVGQAELILDNGKIEDLNGFAIALAEATGLGPAVRTPEQIGRALLQEDLGGPVRAPRYDLPEEATAADVLEKALEASAFQIFGNIAPAHLGDADGIKQLRIGLRRLRSILKLFKKHISADYLDHLVAEAKRVSAVLGRARDLDVFVEETLPAIFATDLPGTSERDGLEALGRQADLLRQADKRAAMRLVDEDAGFAGFCVRLQVYLASAPWREDDRLQKPAPDFARKALGKALARVEGTGQTLADAPPHSRHPLRVELKKLRYALHAFRPLYGKDERKPYLSALSQLQDEFGALNDAVVAREMVLRVAQSDLGAEERLQIEAGAGYVTGWTQRGLIGQGDRVLEAWHDFEALTPFWQEQARC</sequence>
<protein>
    <recommendedName>
        <fullName evidence="2">CHAD domain-containing protein</fullName>
    </recommendedName>
</protein>
<keyword evidence="4" id="KW-1185">Reference proteome</keyword>
<dbReference type="PANTHER" id="PTHR39339">
    <property type="entry name" value="SLR1444 PROTEIN"/>
    <property type="match status" value="1"/>
</dbReference>
<dbReference type="Pfam" id="PF05235">
    <property type="entry name" value="CHAD"/>
    <property type="match status" value="1"/>
</dbReference>
<comment type="caution">
    <text evidence="3">The sequence shown here is derived from an EMBL/GenBank/DDBJ whole genome shotgun (WGS) entry which is preliminary data.</text>
</comment>
<dbReference type="InterPro" id="IPR038186">
    <property type="entry name" value="CHAD_dom_sf"/>
</dbReference>
<name>A0A8J2V671_9PROT</name>
<reference evidence="3" key="1">
    <citation type="journal article" date="2014" name="Int. J. Syst. Evol. Microbiol.">
        <title>Complete genome sequence of Corynebacterium casei LMG S-19264T (=DSM 44701T), isolated from a smear-ripened cheese.</title>
        <authorList>
            <consortium name="US DOE Joint Genome Institute (JGI-PGF)"/>
            <person name="Walter F."/>
            <person name="Albersmeier A."/>
            <person name="Kalinowski J."/>
            <person name="Ruckert C."/>
        </authorList>
    </citation>
    <scope>NUCLEOTIDE SEQUENCE</scope>
    <source>
        <strain evidence="3">CGMCC 1.12921</strain>
    </source>
</reference>
<evidence type="ECO:0000256" key="1">
    <source>
        <dbReference type="SAM" id="MobiDB-lite"/>
    </source>
</evidence>
<proteinExistence type="predicted"/>
<dbReference type="PANTHER" id="PTHR39339:SF1">
    <property type="entry name" value="CHAD DOMAIN-CONTAINING PROTEIN"/>
    <property type="match status" value="1"/>
</dbReference>
<gene>
    <name evidence="3" type="ORF">GCM10011342_24250</name>
</gene>
<dbReference type="PROSITE" id="PS51708">
    <property type="entry name" value="CHAD"/>
    <property type="match status" value="1"/>
</dbReference>
<evidence type="ECO:0000313" key="3">
    <source>
        <dbReference type="EMBL" id="GGD14590.1"/>
    </source>
</evidence>
<feature type="domain" description="CHAD" evidence="2">
    <location>
        <begin position="238"/>
        <end position="526"/>
    </location>
</feature>
<feature type="region of interest" description="Disordered" evidence="1">
    <location>
        <begin position="1"/>
        <end position="29"/>
    </location>
</feature>
<accession>A0A8J2V671</accession>
<dbReference type="AlphaFoldDB" id="A0A8J2V671"/>
<dbReference type="RefSeq" id="WP_188158165.1">
    <property type="nucleotide sequence ID" value="NZ_BMGH01000001.1"/>
</dbReference>
<evidence type="ECO:0000259" key="2">
    <source>
        <dbReference type="PROSITE" id="PS51708"/>
    </source>
</evidence>
<dbReference type="EMBL" id="BMGH01000001">
    <property type="protein sequence ID" value="GGD14590.1"/>
    <property type="molecule type" value="Genomic_DNA"/>
</dbReference>
<reference evidence="3" key="2">
    <citation type="submission" date="2020-09" db="EMBL/GenBank/DDBJ databases">
        <authorList>
            <person name="Sun Q."/>
            <person name="Zhou Y."/>
        </authorList>
    </citation>
    <scope>NUCLEOTIDE SEQUENCE</scope>
    <source>
        <strain evidence="3">CGMCC 1.12921</strain>
    </source>
</reference>
<evidence type="ECO:0000313" key="4">
    <source>
        <dbReference type="Proteomes" id="UP000613582"/>
    </source>
</evidence>
<dbReference type="SMART" id="SM00880">
    <property type="entry name" value="CHAD"/>
    <property type="match status" value="1"/>
</dbReference>
<dbReference type="InterPro" id="IPR007899">
    <property type="entry name" value="CHAD_dom"/>
</dbReference>
<dbReference type="Gene3D" id="1.40.20.10">
    <property type="entry name" value="CHAD domain"/>
    <property type="match status" value="1"/>
</dbReference>
<dbReference type="Proteomes" id="UP000613582">
    <property type="component" value="Unassembled WGS sequence"/>
</dbReference>